<sequence>MPPTFRSAYAGGYSEEIKKRQLEAFRHAILLQGANVALAKNNTKCRICTGNQTVELKCCICDKIKSLDEFAKAQRQDRDAARCLNCVQSHADAEPVLEEPKLLTESELSTAPDTYTTGQLESRSLIASTQRLTLKMAPTPRHVNSSGEQEDTDNASIIGGVSLIEEHNEKENPARRGPSFTAFGPDGVARRRSGSPSGAPRSVHGGWASFGVNVNATATKPLPKKGGSSKFAKVPGKRFEKHEAPTMRIPEPIGATVPSDDEAGEEAGAEDYL</sequence>
<keyword evidence="5" id="KW-1185">Reference proteome</keyword>
<comment type="caution">
    <text evidence="4">The sequence shown here is derived from an EMBL/GenBank/DDBJ whole genome shotgun (WGS) entry which is preliminary data.</text>
</comment>
<dbReference type="InterPro" id="IPR024630">
    <property type="entry name" value="Stc1"/>
</dbReference>
<evidence type="ECO:0000313" key="5">
    <source>
        <dbReference type="Proteomes" id="UP000630445"/>
    </source>
</evidence>
<dbReference type="EMBL" id="JACBAF010002230">
    <property type="protein sequence ID" value="KAF7162377.1"/>
    <property type="molecule type" value="Genomic_DNA"/>
</dbReference>
<organism evidence="4 6">
    <name type="scientific">Aspergillus hiratsukae</name>
    <dbReference type="NCBI Taxonomy" id="1194566"/>
    <lineage>
        <taxon>Eukaryota</taxon>
        <taxon>Fungi</taxon>
        <taxon>Dikarya</taxon>
        <taxon>Ascomycota</taxon>
        <taxon>Pezizomycotina</taxon>
        <taxon>Eurotiomycetes</taxon>
        <taxon>Eurotiomycetidae</taxon>
        <taxon>Eurotiales</taxon>
        <taxon>Aspergillaceae</taxon>
        <taxon>Aspergillus</taxon>
        <taxon>Aspergillus subgen. Fumigati</taxon>
    </lineage>
</organism>
<gene>
    <name evidence="3" type="ORF">CNMCM5793_003383</name>
    <name evidence="4" type="ORF">CNMCM6106_009349</name>
</gene>
<evidence type="ECO:0000259" key="2">
    <source>
        <dbReference type="Pfam" id="PF12898"/>
    </source>
</evidence>
<evidence type="ECO:0000313" key="3">
    <source>
        <dbReference type="EMBL" id="KAF7128595.1"/>
    </source>
</evidence>
<feature type="domain" description="Stc1" evidence="2">
    <location>
        <begin position="18"/>
        <end position="88"/>
    </location>
</feature>
<reference evidence="4" key="1">
    <citation type="submission" date="2020-06" db="EMBL/GenBank/DDBJ databases">
        <title>Draft genome sequences of strains closely related to Aspergillus parafelis and Aspergillus hiratsukae.</title>
        <authorList>
            <person name="Dos Santos R.A.C."/>
            <person name="Rivero-Menendez O."/>
            <person name="Steenwyk J.L."/>
            <person name="Mead M.E."/>
            <person name="Goldman G.H."/>
            <person name="Alastruey-Izquierdo A."/>
            <person name="Rokas A."/>
        </authorList>
    </citation>
    <scope>NUCLEOTIDE SEQUENCE</scope>
    <source>
        <strain evidence="3">CNM-CM5793</strain>
        <strain evidence="4">CNM-CM6106</strain>
    </source>
</reference>
<accession>A0A8H6PXT5</accession>
<dbReference type="AlphaFoldDB" id="A0A8H6PXT5"/>
<name>A0A8H6PXT5_9EURO</name>
<dbReference type="Proteomes" id="UP000630445">
    <property type="component" value="Unassembled WGS sequence"/>
</dbReference>
<proteinExistence type="predicted"/>
<protein>
    <recommendedName>
        <fullName evidence="2">Stc1 domain-containing protein</fullName>
    </recommendedName>
</protein>
<feature type="compositionally biased region" description="Acidic residues" evidence="1">
    <location>
        <begin position="259"/>
        <end position="273"/>
    </location>
</feature>
<dbReference type="Proteomes" id="UP000662466">
    <property type="component" value="Unassembled WGS sequence"/>
</dbReference>
<dbReference type="OrthoDB" id="3514033at2759"/>
<evidence type="ECO:0000256" key="1">
    <source>
        <dbReference type="SAM" id="MobiDB-lite"/>
    </source>
</evidence>
<evidence type="ECO:0000313" key="6">
    <source>
        <dbReference type="Proteomes" id="UP000662466"/>
    </source>
</evidence>
<evidence type="ECO:0000313" key="4">
    <source>
        <dbReference type="EMBL" id="KAF7162377.1"/>
    </source>
</evidence>
<dbReference type="Pfam" id="PF12898">
    <property type="entry name" value="Stc1"/>
    <property type="match status" value="1"/>
</dbReference>
<dbReference type="EMBL" id="JACBAD010001914">
    <property type="protein sequence ID" value="KAF7128595.1"/>
    <property type="molecule type" value="Genomic_DNA"/>
</dbReference>
<feature type="region of interest" description="Disordered" evidence="1">
    <location>
        <begin position="168"/>
        <end position="273"/>
    </location>
</feature>